<evidence type="ECO:0000256" key="4">
    <source>
        <dbReference type="ARBA" id="ARBA00023002"/>
    </source>
</evidence>
<dbReference type="Gene3D" id="3.40.50.720">
    <property type="entry name" value="NAD(P)-binding Rossmann-like Domain"/>
    <property type="match status" value="1"/>
</dbReference>
<dbReference type="SUPFAM" id="SSF51735">
    <property type="entry name" value="NAD(P)-binding Rossmann-fold domains"/>
    <property type="match status" value="1"/>
</dbReference>
<accession>A0A8K0FY94</accession>
<evidence type="ECO:0000313" key="8">
    <source>
        <dbReference type="Proteomes" id="UP000801492"/>
    </source>
</evidence>
<dbReference type="PANTHER" id="PTHR11540">
    <property type="entry name" value="MALATE AND LACTATE DEHYDROGENASE"/>
    <property type="match status" value="1"/>
</dbReference>
<dbReference type="SUPFAM" id="SSF56327">
    <property type="entry name" value="LDH C-terminal domain-like"/>
    <property type="match status" value="1"/>
</dbReference>
<dbReference type="InterPro" id="IPR001236">
    <property type="entry name" value="Lactate/malate_DH_N"/>
</dbReference>
<dbReference type="Pfam" id="PF00056">
    <property type="entry name" value="Ldh_1_N"/>
    <property type="match status" value="1"/>
</dbReference>
<dbReference type="InterPro" id="IPR015955">
    <property type="entry name" value="Lactate_DH/Glyco_Ohase_4_C"/>
</dbReference>
<dbReference type="Proteomes" id="UP000801492">
    <property type="component" value="Unassembled WGS sequence"/>
</dbReference>
<dbReference type="EC" id="1.1.1.37" evidence="1"/>
<keyword evidence="4" id="KW-0560">Oxidoreductase</keyword>
<protein>
    <recommendedName>
        <fullName evidence="2">Malate dehydrogenase, mitochondrial</fullName>
        <ecNumber evidence="1">1.1.1.37</ecNumber>
    </recommendedName>
</protein>
<name>A0A8K0FY94_IGNLU</name>
<dbReference type="GO" id="GO:0030060">
    <property type="term" value="F:L-malate dehydrogenase (NAD+) activity"/>
    <property type="evidence" value="ECO:0007669"/>
    <property type="project" value="UniProtKB-EC"/>
</dbReference>
<dbReference type="InterPro" id="IPR036291">
    <property type="entry name" value="NAD(P)-bd_dom_sf"/>
</dbReference>
<keyword evidence="5" id="KW-0520">NAD</keyword>
<evidence type="ECO:0000256" key="2">
    <source>
        <dbReference type="ARBA" id="ARBA00016075"/>
    </source>
</evidence>
<dbReference type="OrthoDB" id="4069699at2759"/>
<proteinExistence type="predicted"/>
<sequence>MYYKTSKFLTVPKNIEFVRCLSSGLMQRPVGIDGTFRQKYVRVSVLGADTTTGEATSFLLKQNPIVSQIYLHGTVEVLGMAADLKHVDTRCEVKAYHGKDGLPKALRRADIVLIIGKDKCPLNATAEVRLRTEIEHVVELAEACTRYAPKSIIAVCVSPIAATLPLVASIFRRTHWYHPGRLIGSTALCQVRANSLVARYQDLDPISVHVPLVGGPDTDCVVPLFSRATPVGLTPTDCEILHEKIRKIDDLIPIECSSNCRLGISPLSEAYAINQMVTTMGIGLCGDEKANCTGFVRQSILNNCRHLVSTVKFGPGGIVHNYGIPKLTKLELTLLEKATLLLQKREQLVLDLLSQLDVQPCSQVASMVQLSPYSQKRVPVGRD</sequence>
<evidence type="ECO:0000313" key="7">
    <source>
        <dbReference type="EMBL" id="KAF2881202.1"/>
    </source>
</evidence>
<dbReference type="GO" id="GO:0006099">
    <property type="term" value="P:tricarboxylic acid cycle"/>
    <property type="evidence" value="ECO:0007669"/>
    <property type="project" value="UniProtKB-KW"/>
</dbReference>
<dbReference type="GO" id="GO:0005739">
    <property type="term" value="C:mitochondrion"/>
    <property type="evidence" value="ECO:0007669"/>
    <property type="project" value="TreeGrafter"/>
</dbReference>
<dbReference type="PANTHER" id="PTHR11540:SF16">
    <property type="entry name" value="MALATE DEHYDROGENASE, MITOCHONDRIAL"/>
    <property type="match status" value="1"/>
</dbReference>
<keyword evidence="3" id="KW-0816">Tricarboxylic acid cycle</keyword>
<evidence type="ECO:0000256" key="1">
    <source>
        <dbReference type="ARBA" id="ARBA00012995"/>
    </source>
</evidence>
<gene>
    <name evidence="7" type="ORF">ILUMI_24967</name>
</gene>
<evidence type="ECO:0000256" key="5">
    <source>
        <dbReference type="ARBA" id="ARBA00023027"/>
    </source>
</evidence>
<dbReference type="AlphaFoldDB" id="A0A8K0FY94"/>
<dbReference type="Gene3D" id="3.90.110.10">
    <property type="entry name" value="Lactate dehydrogenase/glycoside hydrolase, family 4, C-terminal"/>
    <property type="match status" value="1"/>
</dbReference>
<evidence type="ECO:0000256" key="3">
    <source>
        <dbReference type="ARBA" id="ARBA00022532"/>
    </source>
</evidence>
<dbReference type="EMBL" id="VTPC01090847">
    <property type="protein sequence ID" value="KAF2881202.1"/>
    <property type="molecule type" value="Genomic_DNA"/>
</dbReference>
<feature type="domain" description="Lactate/malate dehydrogenase N-terminal" evidence="6">
    <location>
        <begin position="41"/>
        <end position="182"/>
    </location>
</feature>
<keyword evidence="8" id="KW-1185">Reference proteome</keyword>
<comment type="caution">
    <text evidence="7">The sequence shown here is derived from an EMBL/GenBank/DDBJ whole genome shotgun (WGS) entry which is preliminary data.</text>
</comment>
<evidence type="ECO:0000259" key="6">
    <source>
        <dbReference type="Pfam" id="PF00056"/>
    </source>
</evidence>
<reference evidence="7" key="1">
    <citation type="submission" date="2019-08" db="EMBL/GenBank/DDBJ databases">
        <title>The genome of the North American firefly Photinus pyralis.</title>
        <authorList>
            <consortium name="Photinus pyralis genome working group"/>
            <person name="Fallon T.R."/>
            <person name="Sander Lower S.E."/>
            <person name="Weng J.-K."/>
        </authorList>
    </citation>
    <scope>NUCLEOTIDE SEQUENCE</scope>
    <source>
        <strain evidence="7">TRF0915ILg1</strain>
        <tissue evidence="7">Whole body</tissue>
    </source>
</reference>
<organism evidence="7 8">
    <name type="scientific">Ignelater luminosus</name>
    <name type="common">Cucubano</name>
    <name type="synonym">Pyrophorus luminosus</name>
    <dbReference type="NCBI Taxonomy" id="2038154"/>
    <lineage>
        <taxon>Eukaryota</taxon>
        <taxon>Metazoa</taxon>
        <taxon>Ecdysozoa</taxon>
        <taxon>Arthropoda</taxon>
        <taxon>Hexapoda</taxon>
        <taxon>Insecta</taxon>
        <taxon>Pterygota</taxon>
        <taxon>Neoptera</taxon>
        <taxon>Endopterygota</taxon>
        <taxon>Coleoptera</taxon>
        <taxon>Polyphaga</taxon>
        <taxon>Elateriformia</taxon>
        <taxon>Elateroidea</taxon>
        <taxon>Elateridae</taxon>
        <taxon>Agrypninae</taxon>
        <taxon>Pyrophorini</taxon>
        <taxon>Ignelater</taxon>
    </lineage>
</organism>